<feature type="compositionally biased region" description="Acidic residues" evidence="1">
    <location>
        <begin position="503"/>
        <end position="524"/>
    </location>
</feature>
<dbReference type="Proteomes" id="UP000292052">
    <property type="component" value="Unassembled WGS sequence"/>
</dbReference>
<dbReference type="STRING" id="1661398.A0A482VW66"/>
<accession>A0A482VW66</accession>
<feature type="compositionally biased region" description="Polar residues" evidence="1">
    <location>
        <begin position="485"/>
        <end position="495"/>
    </location>
</feature>
<dbReference type="GO" id="GO:0004402">
    <property type="term" value="F:histone acetyltransferase activity"/>
    <property type="evidence" value="ECO:0007669"/>
    <property type="project" value="InterPro"/>
</dbReference>
<dbReference type="PANTHER" id="PTHR15496:SF2">
    <property type="entry name" value="GENERAL TRANSCRIPTION FACTOR 3C POLYPEPTIDE 4"/>
    <property type="match status" value="1"/>
</dbReference>
<dbReference type="GO" id="GO:0000127">
    <property type="term" value="C:transcription factor TFIIIC complex"/>
    <property type="evidence" value="ECO:0007669"/>
    <property type="project" value="InterPro"/>
</dbReference>
<feature type="domain" description="Transcription factor IIIC 90kDa subunit N-terminal" evidence="2">
    <location>
        <begin position="26"/>
        <end position="251"/>
    </location>
</feature>
<reference evidence="3 4" key="1">
    <citation type="submission" date="2017-03" db="EMBL/GenBank/DDBJ databases">
        <title>Genome of the blue death feigning beetle - Asbolus verrucosus.</title>
        <authorList>
            <person name="Rider S.D."/>
        </authorList>
    </citation>
    <scope>NUCLEOTIDE SEQUENCE [LARGE SCALE GENOMIC DNA]</scope>
    <source>
        <strain evidence="3">Butters</strain>
        <tissue evidence="3">Head and leg muscle</tissue>
    </source>
</reference>
<dbReference type="InterPro" id="IPR024761">
    <property type="entry name" value="TFIIIC_delta_N"/>
</dbReference>
<evidence type="ECO:0000313" key="3">
    <source>
        <dbReference type="EMBL" id="RZC36699.1"/>
    </source>
</evidence>
<organism evidence="3 4">
    <name type="scientific">Asbolus verrucosus</name>
    <name type="common">Desert ironclad beetle</name>
    <dbReference type="NCBI Taxonomy" id="1661398"/>
    <lineage>
        <taxon>Eukaryota</taxon>
        <taxon>Metazoa</taxon>
        <taxon>Ecdysozoa</taxon>
        <taxon>Arthropoda</taxon>
        <taxon>Hexapoda</taxon>
        <taxon>Insecta</taxon>
        <taxon>Pterygota</taxon>
        <taxon>Neoptera</taxon>
        <taxon>Endopterygota</taxon>
        <taxon>Coleoptera</taxon>
        <taxon>Polyphaga</taxon>
        <taxon>Cucujiformia</taxon>
        <taxon>Tenebrionidae</taxon>
        <taxon>Pimeliinae</taxon>
        <taxon>Asbolus</taxon>
    </lineage>
</organism>
<evidence type="ECO:0000256" key="1">
    <source>
        <dbReference type="SAM" id="MobiDB-lite"/>
    </source>
</evidence>
<proteinExistence type="predicted"/>
<dbReference type="PANTHER" id="PTHR15496">
    <property type="entry name" value="GENERAL TRANSCRIPTION FACTOR 3C POLYPEPTIDE 4 FAMILY"/>
    <property type="match status" value="1"/>
</dbReference>
<keyword evidence="4" id="KW-1185">Reference proteome</keyword>
<name>A0A482VW66_ASBVE</name>
<gene>
    <name evidence="3" type="ORF">BDFB_011221</name>
</gene>
<evidence type="ECO:0000313" key="4">
    <source>
        <dbReference type="Proteomes" id="UP000292052"/>
    </source>
</evidence>
<dbReference type="Pfam" id="PF12657">
    <property type="entry name" value="TFIIIC_delta"/>
    <property type="match status" value="1"/>
</dbReference>
<dbReference type="AlphaFoldDB" id="A0A482VW66"/>
<dbReference type="InterPro" id="IPR044230">
    <property type="entry name" value="GTF3C4"/>
</dbReference>
<dbReference type="EMBL" id="QDEB01059650">
    <property type="protein sequence ID" value="RZC36699.1"/>
    <property type="molecule type" value="Genomic_DNA"/>
</dbReference>
<dbReference type="GO" id="GO:0006384">
    <property type="term" value="P:transcription initiation at RNA polymerase III promoter"/>
    <property type="evidence" value="ECO:0007669"/>
    <property type="project" value="InterPro"/>
</dbReference>
<feature type="region of interest" description="Disordered" evidence="1">
    <location>
        <begin position="473"/>
        <end position="524"/>
    </location>
</feature>
<protein>
    <submittedName>
        <fullName evidence="3">TFIIIC delta domain containing protein</fullName>
    </submittedName>
</protein>
<comment type="caution">
    <text evidence="3">The sequence shown here is derived from an EMBL/GenBank/DDBJ whole genome shotgun (WGS) entry which is preliminary data.</text>
</comment>
<dbReference type="OrthoDB" id="6021743at2759"/>
<evidence type="ECO:0000259" key="2">
    <source>
        <dbReference type="Pfam" id="PF12657"/>
    </source>
</evidence>
<sequence>MSVNLKLLDHIQLSSRVHTNFACEYSEDGKIFLLLENGVGILTLKGCMENIFPRFSFRKDLITLSNTSLCENIDVDLPSFINDLNKQSFYESVLDVGLSGNTLNATTVTSRPVCAMWSPRGIVEKTEGALTVLTSLHNIEIYVEIIDENEISSFIRVANFSKDIADYYRRSWKKIDTFTQENKFCELKRRVDLVTPTAFTWSHVILKDRKAFCILFVGHRDGSITAWRFVERKASEVYESRLQFLERYNTKLKEITSLHWFCRKSDDKIKFSDEVVFSTESDLKVDKITIMNYQNITYMITVKQNYLQIYAINGYGEVFEGKQIQVGNIYITGSSCIPYHIDSRCAISLMPIYITPGYKCPFCKCVVSKEMDREYYPIFCPYCDVPMKRRCFDKKYKKITEDTLETINPDEVVISECNNDCLKDEIHFSDIEENTVDYIVLTDSEDERDESVKELYSRIKNIVLSSPSYEIEPIIPSTAGGSGHQPDTSPKSTQDQGEHPDENDGDDEEDDEDEYDNDDAYVNE</sequence>